<feature type="region of interest" description="Disordered" evidence="1">
    <location>
        <begin position="85"/>
        <end position="206"/>
    </location>
</feature>
<feature type="transmembrane region" description="Helical" evidence="2">
    <location>
        <begin position="229"/>
        <end position="248"/>
    </location>
</feature>
<feature type="compositionally biased region" description="Low complexity" evidence="1">
    <location>
        <begin position="145"/>
        <end position="182"/>
    </location>
</feature>
<dbReference type="EMBL" id="DQID01000154">
    <property type="protein sequence ID" value="HCT14281.1"/>
    <property type="molecule type" value="Genomic_DNA"/>
</dbReference>
<feature type="compositionally biased region" description="Low complexity" evidence="1">
    <location>
        <begin position="112"/>
        <end position="124"/>
    </location>
</feature>
<feature type="compositionally biased region" description="Low complexity" evidence="1">
    <location>
        <begin position="85"/>
        <end position="103"/>
    </location>
</feature>
<organism evidence="3 4">
    <name type="scientific">Corynebacterium nuruki</name>
    <dbReference type="NCBI Taxonomy" id="1032851"/>
    <lineage>
        <taxon>Bacteria</taxon>
        <taxon>Bacillati</taxon>
        <taxon>Actinomycetota</taxon>
        <taxon>Actinomycetes</taxon>
        <taxon>Mycobacteriales</taxon>
        <taxon>Corynebacteriaceae</taxon>
        <taxon>Corynebacterium</taxon>
    </lineage>
</organism>
<name>A0A3D4SZ54_9CORY</name>
<dbReference type="RefSeq" id="WP_273051498.1">
    <property type="nucleotide sequence ID" value="NZ_DAITTW010000005.1"/>
</dbReference>
<dbReference type="STRING" id="863239.GCA_000213935_01861"/>
<comment type="caution">
    <text evidence="3">The sequence shown here is derived from an EMBL/GenBank/DDBJ whole genome shotgun (WGS) entry which is preliminary data.</text>
</comment>
<proteinExistence type="predicted"/>
<sequence>MANYDLYTELDLDKDMPPAEIAALLDGKIDDFRSRGYPEHSPEVDQLSTARSILGDPYKRDVYESALYGGDDTVVDVVWLHNLADTTFPPTPDAAATDGPSTAETRKTPVSDLAASADADGATDVNDADGAHSAGDRTAGGAHTAPDGTDASASGAATGGSPWSPSDGPATPGAYGPGPYAGSFGQPGQAGRPGLNQAPNYGRPGAPSAAAASMNLSVAGRTRSESKTYLVCLAIMVLGMIYPLIVLFTGDNDSDGVYSILKATMFAVAHAVAWVGIAEVIWGVRRIAYPARDDDK</sequence>
<gene>
    <name evidence="3" type="ORF">DIW82_05665</name>
</gene>
<accession>A0A3D4SZ54</accession>
<reference evidence="3 4" key="1">
    <citation type="journal article" date="2018" name="Nat. Biotechnol.">
        <title>A standardized bacterial taxonomy based on genome phylogeny substantially revises the tree of life.</title>
        <authorList>
            <person name="Parks D.H."/>
            <person name="Chuvochina M."/>
            <person name="Waite D.W."/>
            <person name="Rinke C."/>
            <person name="Skarshewski A."/>
            <person name="Chaumeil P.A."/>
            <person name="Hugenholtz P."/>
        </authorList>
    </citation>
    <scope>NUCLEOTIDE SEQUENCE [LARGE SCALE GENOMIC DNA]</scope>
    <source>
        <strain evidence="3">UBA11247</strain>
    </source>
</reference>
<evidence type="ECO:0000256" key="1">
    <source>
        <dbReference type="SAM" id="MobiDB-lite"/>
    </source>
</evidence>
<evidence type="ECO:0000313" key="4">
    <source>
        <dbReference type="Proteomes" id="UP000261739"/>
    </source>
</evidence>
<dbReference type="Proteomes" id="UP000261739">
    <property type="component" value="Unassembled WGS sequence"/>
</dbReference>
<evidence type="ECO:0008006" key="5">
    <source>
        <dbReference type="Google" id="ProtNLM"/>
    </source>
</evidence>
<keyword evidence="2" id="KW-0472">Membrane</keyword>
<feature type="transmembrane region" description="Helical" evidence="2">
    <location>
        <begin position="260"/>
        <end position="282"/>
    </location>
</feature>
<keyword evidence="2" id="KW-0812">Transmembrane</keyword>
<dbReference type="AlphaFoldDB" id="A0A3D4SZ54"/>
<protein>
    <recommendedName>
        <fullName evidence="5">J domain-containing protein</fullName>
    </recommendedName>
</protein>
<evidence type="ECO:0000256" key="2">
    <source>
        <dbReference type="SAM" id="Phobius"/>
    </source>
</evidence>
<evidence type="ECO:0000313" key="3">
    <source>
        <dbReference type="EMBL" id="HCT14281.1"/>
    </source>
</evidence>
<keyword evidence="2" id="KW-1133">Transmembrane helix</keyword>